<dbReference type="InterPro" id="IPR007313">
    <property type="entry name" value="FxsA"/>
</dbReference>
<dbReference type="AlphaFoldDB" id="A0A1H6Y4V5"/>
<dbReference type="EMBL" id="FNZF01000002">
    <property type="protein sequence ID" value="SEJ31825.1"/>
    <property type="molecule type" value="Genomic_DNA"/>
</dbReference>
<evidence type="ECO:0000313" key="3">
    <source>
        <dbReference type="Proteomes" id="UP000199200"/>
    </source>
</evidence>
<feature type="transmembrane region" description="Helical" evidence="1">
    <location>
        <begin position="26"/>
        <end position="46"/>
    </location>
</feature>
<dbReference type="RefSeq" id="WP_092051872.1">
    <property type="nucleotide sequence ID" value="NZ_FNZF01000002.1"/>
</dbReference>
<accession>A0A1H6Y4V5</accession>
<dbReference type="Pfam" id="PF04186">
    <property type="entry name" value="FxsA"/>
    <property type="match status" value="1"/>
</dbReference>
<evidence type="ECO:0000313" key="2">
    <source>
        <dbReference type="EMBL" id="SEJ31825.1"/>
    </source>
</evidence>
<dbReference type="GO" id="GO:0016020">
    <property type="term" value="C:membrane"/>
    <property type="evidence" value="ECO:0007669"/>
    <property type="project" value="InterPro"/>
</dbReference>
<gene>
    <name evidence="2" type="ORF">SAMN04488127_1608</name>
</gene>
<reference evidence="3" key="1">
    <citation type="submission" date="2016-10" db="EMBL/GenBank/DDBJ databases">
        <authorList>
            <person name="Varghese N."/>
            <person name="Submissions S."/>
        </authorList>
    </citation>
    <scope>NUCLEOTIDE SEQUENCE [LARGE SCALE GENOMIC DNA]</scope>
    <source>
        <strain evidence="3">CGMCC 1.6763</strain>
    </source>
</reference>
<dbReference type="STRING" id="426757.SAMN04488127_1608"/>
<keyword evidence="1" id="KW-1133">Transmembrane helix</keyword>
<keyword evidence="1" id="KW-0812">Transmembrane</keyword>
<keyword evidence="1" id="KW-0472">Membrane</keyword>
<dbReference type="OrthoDB" id="9792788at2"/>
<proteinExistence type="predicted"/>
<evidence type="ECO:0000256" key="1">
    <source>
        <dbReference type="SAM" id="Phobius"/>
    </source>
</evidence>
<dbReference type="PANTHER" id="PTHR35335:SF1">
    <property type="entry name" value="UPF0716 PROTEIN FXSA"/>
    <property type="match status" value="1"/>
</dbReference>
<dbReference type="Proteomes" id="UP000199200">
    <property type="component" value="Unassembled WGS sequence"/>
</dbReference>
<protein>
    <submittedName>
        <fullName evidence="2">UPF0716 protein FxsA</fullName>
    </submittedName>
</protein>
<sequence>MKWLFLLFIAVPTAELAVLLYAGSQIGVFETILLILLTAAAGSFLAKREGLRAWQEIRKKAEEGLPPGDAALDGLFILAAGLMLLFPGFISDLIGLVFLLPAARKALKPLLYRQIRKKMKKGNVVIIR</sequence>
<feature type="transmembrane region" description="Helical" evidence="1">
    <location>
        <begin position="67"/>
        <end position="87"/>
    </location>
</feature>
<dbReference type="PANTHER" id="PTHR35335">
    <property type="entry name" value="UPF0716 PROTEIN FXSA"/>
    <property type="match status" value="1"/>
</dbReference>
<keyword evidence="3" id="KW-1185">Reference proteome</keyword>
<dbReference type="NCBIfam" id="NF008528">
    <property type="entry name" value="PRK11463.1-2"/>
    <property type="match status" value="1"/>
</dbReference>
<name>A0A1H6Y4V5_9BACL</name>
<organism evidence="2 3">
    <name type="scientific">Bhargavaea ginsengi</name>
    <dbReference type="NCBI Taxonomy" id="426757"/>
    <lineage>
        <taxon>Bacteria</taxon>
        <taxon>Bacillati</taxon>
        <taxon>Bacillota</taxon>
        <taxon>Bacilli</taxon>
        <taxon>Bacillales</taxon>
        <taxon>Caryophanaceae</taxon>
        <taxon>Bhargavaea</taxon>
    </lineage>
</organism>